<dbReference type="InterPro" id="IPR011990">
    <property type="entry name" value="TPR-like_helical_dom_sf"/>
</dbReference>
<name>A0AA37WGJ6_9BACT</name>
<dbReference type="InterPro" id="IPR036680">
    <property type="entry name" value="SPOR-like_sf"/>
</dbReference>
<dbReference type="Gene3D" id="1.25.40.10">
    <property type="entry name" value="Tetratricopeptide repeat domain"/>
    <property type="match status" value="1"/>
</dbReference>
<dbReference type="PANTHER" id="PTHR44943:SF8">
    <property type="entry name" value="TPR REPEAT-CONTAINING PROTEIN MJ0263"/>
    <property type="match status" value="1"/>
</dbReference>
<keyword evidence="2 3" id="KW-0802">TPR repeat</keyword>
<evidence type="ECO:0000256" key="1">
    <source>
        <dbReference type="ARBA" id="ARBA00022737"/>
    </source>
</evidence>
<evidence type="ECO:0000313" key="4">
    <source>
        <dbReference type="EMBL" id="GLR20052.1"/>
    </source>
</evidence>
<sequence>MGVAFAIQSPLLHGQELQAIAKKQYEFEAYELAIENYKKVLTKEPKNSEAMYHLAECYRFSNNYTEALNWYDQLTTLEDFNPKAYLHYGHILKATGDLDNAKYWYLKYMEVDPVVGANFAESCETAKSLLNEEDKYEISLFAHNSNSSDFGMSYNDGNLIFSSFRNDIQRETVSKNKSLLKSQGNQLFVVTENGPELLRGNLKSSFHLGPVAYADGLPTVAYTKNNFKDGIKFVRSDDTNMSLFFADKEEGSNDFTKERPFPYNETGFSTGFANFANKGKLLYFASNRPGGYGGYDLYMSQFKEGAWSIPVNLGPNVNTPGNEITPFYNEEENFLFFASDYRGGMGGFDNFIAEKVSALEYEPAINMGKGINSPEDDYFFSIDPSSGVYYFTSNRLGGNGGEDIYFATPAEKMLMAEEENVPAAVNLNDLAVNGSVKSNGNVVSVSDSDPIFYLADNNFSMENARLLAKRDLILSAPPSKVYYIQVASLAKTSGNVGNFKKLTSLGNLYKVHKSAATKIRLGYYYEKGEAAKILSSVKGMGYNDAFIVHEPLLTSELELVGDSKNGNSNGTFSSTFTPAPSTSNYKVRLASYTDPLWFDISRVNDLGEIEQWTKGQYTIFILSGYGGLDNAQKALIKAKNRGFTDAHIVMDNNGYLEKLKTN</sequence>
<dbReference type="GO" id="GO:0042834">
    <property type="term" value="F:peptidoglycan binding"/>
    <property type="evidence" value="ECO:0007669"/>
    <property type="project" value="InterPro"/>
</dbReference>
<comment type="caution">
    <text evidence="4">The sequence shown here is derived from an EMBL/GenBank/DDBJ whole genome shotgun (WGS) entry which is preliminary data.</text>
</comment>
<reference evidence="4" key="1">
    <citation type="journal article" date="2014" name="Int. J. Syst. Evol. Microbiol.">
        <title>Complete genome sequence of Corynebacterium casei LMG S-19264T (=DSM 44701T), isolated from a smear-ripened cheese.</title>
        <authorList>
            <consortium name="US DOE Joint Genome Institute (JGI-PGF)"/>
            <person name="Walter F."/>
            <person name="Albersmeier A."/>
            <person name="Kalinowski J."/>
            <person name="Ruckert C."/>
        </authorList>
    </citation>
    <scope>NUCLEOTIDE SEQUENCE</scope>
    <source>
        <strain evidence="4">NBRC 108769</strain>
    </source>
</reference>
<feature type="repeat" description="TPR" evidence="3">
    <location>
        <begin position="48"/>
        <end position="81"/>
    </location>
</feature>
<dbReference type="SUPFAM" id="SSF110997">
    <property type="entry name" value="Sporulation related repeat"/>
    <property type="match status" value="1"/>
</dbReference>
<dbReference type="PANTHER" id="PTHR44943">
    <property type="entry name" value="CELLULOSE SYNTHASE OPERON PROTEIN C"/>
    <property type="match status" value="1"/>
</dbReference>
<dbReference type="Pfam" id="PF14559">
    <property type="entry name" value="TPR_19"/>
    <property type="match status" value="1"/>
</dbReference>
<keyword evidence="5" id="KW-1185">Reference proteome</keyword>
<evidence type="ECO:0000256" key="2">
    <source>
        <dbReference type="ARBA" id="ARBA00022803"/>
    </source>
</evidence>
<dbReference type="SMART" id="SM00028">
    <property type="entry name" value="TPR"/>
    <property type="match status" value="3"/>
</dbReference>
<accession>A0AA37WGJ6</accession>
<dbReference type="InterPro" id="IPR019734">
    <property type="entry name" value="TPR_rpt"/>
</dbReference>
<evidence type="ECO:0008006" key="6">
    <source>
        <dbReference type="Google" id="ProtNLM"/>
    </source>
</evidence>
<dbReference type="AlphaFoldDB" id="A0AA37WGJ6"/>
<dbReference type="Proteomes" id="UP001156666">
    <property type="component" value="Unassembled WGS sequence"/>
</dbReference>
<feature type="repeat" description="TPR" evidence="3">
    <location>
        <begin position="82"/>
        <end position="115"/>
    </location>
</feature>
<proteinExistence type="predicted"/>
<dbReference type="EMBL" id="BSOH01000037">
    <property type="protein sequence ID" value="GLR20052.1"/>
    <property type="molecule type" value="Genomic_DNA"/>
</dbReference>
<gene>
    <name evidence="4" type="ORF">GCM10007940_46680</name>
</gene>
<evidence type="ECO:0000256" key="3">
    <source>
        <dbReference type="PROSITE-ProRule" id="PRU00339"/>
    </source>
</evidence>
<dbReference type="SUPFAM" id="SSF48452">
    <property type="entry name" value="TPR-like"/>
    <property type="match status" value="1"/>
</dbReference>
<dbReference type="InterPro" id="IPR051685">
    <property type="entry name" value="Ycf3/AcsC/BcsC/TPR_MFPF"/>
</dbReference>
<dbReference type="Pfam" id="PF13181">
    <property type="entry name" value="TPR_8"/>
    <property type="match status" value="1"/>
</dbReference>
<dbReference type="InterPro" id="IPR011659">
    <property type="entry name" value="WD40"/>
</dbReference>
<keyword evidence="1" id="KW-0677">Repeat</keyword>
<evidence type="ECO:0000313" key="5">
    <source>
        <dbReference type="Proteomes" id="UP001156666"/>
    </source>
</evidence>
<dbReference type="SUPFAM" id="SSF82171">
    <property type="entry name" value="DPP6 N-terminal domain-like"/>
    <property type="match status" value="1"/>
</dbReference>
<organism evidence="4 5">
    <name type="scientific">Portibacter lacus</name>
    <dbReference type="NCBI Taxonomy" id="1099794"/>
    <lineage>
        <taxon>Bacteria</taxon>
        <taxon>Pseudomonadati</taxon>
        <taxon>Bacteroidota</taxon>
        <taxon>Saprospiria</taxon>
        <taxon>Saprospirales</taxon>
        <taxon>Haliscomenobacteraceae</taxon>
        <taxon>Portibacter</taxon>
    </lineage>
</organism>
<reference evidence="4" key="2">
    <citation type="submission" date="2023-01" db="EMBL/GenBank/DDBJ databases">
        <title>Draft genome sequence of Portibacter lacus strain NBRC 108769.</title>
        <authorList>
            <person name="Sun Q."/>
            <person name="Mori K."/>
        </authorList>
    </citation>
    <scope>NUCLEOTIDE SEQUENCE</scope>
    <source>
        <strain evidence="4">NBRC 108769</strain>
    </source>
</reference>
<dbReference type="PROSITE" id="PS50005">
    <property type="entry name" value="TPR"/>
    <property type="match status" value="2"/>
</dbReference>
<dbReference type="Pfam" id="PF07676">
    <property type="entry name" value="PD40"/>
    <property type="match status" value="1"/>
</dbReference>
<protein>
    <recommendedName>
        <fullName evidence="6">SPOR domain-containing protein</fullName>
    </recommendedName>
</protein>